<dbReference type="PROSITE" id="PS00107">
    <property type="entry name" value="PROTEIN_KINASE_ATP"/>
    <property type="match status" value="1"/>
</dbReference>
<keyword evidence="1 7" id="KW-0723">Serine/threonine-protein kinase</keyword>
<dbReference type="InterPro" id="IPR011009">
    <property type="entry name" value="Kinase-like_dom_sf"/>
</dbReference>
<evidence type="ECO:0000256" key="7">
    <source>
        <dbReference type="RuleBase" id="RU000304"/>
    </source>
</evidence>
<organism evidence="9 10">
    <name type="scientific">Rubus argutus</name>
    <name type="common">Southern blackberry</name>
    <dbReference type="NCBI Taxonomy" id="59490"/>
    <lineage>
        <taxon>Eukaryota</taxon>
        <taxon>Viridiplantae</taxon>
        <taxon>Streptophyta</taxon>
        <taxon>Embryophyta</taxon>
        <taxon>Tracheophyta</taxon>
        <taxon>Spermatophyta</taxon>
        <taxon>Magnoliopsida</taxon>
        <taxon>eudicotyledons</taxon>
        <taxon>Gunneridae</taxon>
        <taxon>Pentapetalae</taxon>
        <taxon>rosids</taxon>
        <taxon>fabids</taxon>
        <taxon>Rosales</taxon>
        <taxon>Rosaceae</taxon>
        <taxon>Rosoideae</taxon>
        <taxon>Rosoideae incertae sedis</taxon>
        <taxon>Rubus</taxon>
    </lineage>
</organism>
<dbReference type="Gene3D" id="1.10.510.10">
    <property type="entry name" value="Transferase(Phosphotransferase) domain 1"/>
    <property type="match status" value="1"/>
</dbReference>
<feature type="domain" description="Protein kinase" evidence="8">
    <location>
        <begin position="23"/>
        <end position="270"/>
    </location>
</feature>
<dbReference type="PANTHER" id="PTHR43895:SF65">
    <property type="entry name" value="CBL-INTERACTING PROTEIN KINASE 21"/>
    <property type="match status" value="1"/>
</dbReference>
<evidence type="ECO:0000313" key="10">
    <source>
        <dbReference type="Proteomes" id="UP001457282"/>
    </source>
</evidence>
<keyword evidence="10" id="KW-1185">Reference proteome</keyword>
<dbReference type="AlphaFoldDB" id="A0AAW1YKN9"/>
<accession>A0AAW1YKN9</accession>
<gene>
    <name evidence="9" type="ORF">M0R45_004718</name>
</gene>
<comment type="similarity">
    <text evidence="7">Belongs to the protein kinase superfamily.</text>
</comment>
<keyword evidence="5 6" id="KW-0067">ATP-binding</keyword>
<dbReference type="GO" id="GO:0004674">
    <property type="term" value="F:protein serine/threonine kinase activity"/>
    <property type="evidence" value="ECO:0007669"/>
    <property type="project" value="UniProtKB-KW"/>
</dbReference>
<comment type="caution">
    <text evidence="9">The sequence shown here is derived from an EMBL/GenBank/DDBJ whole genome shotgun (WGS) entry which is preliminary data.</text>
</comment>
<dbReference type="PROSITE" id="PS50011">
    <property type="entry name" value="PROTEIN_KINASE_DOM"/>
    <property type="match status" value="1"/>
</dbReference>
<evidence type="ECO:0000256" key="5">
    <source>
        <dbReference type="ARBA" id="ARBA00022840"/>
    </source>
</evidence>
<dbReference type="Pfam" id="PF00069">
    <property type="entry name" value="Pkinase"/>
    <property type="match status" value="1"/>
</dbReference>
<dbReference type="GO" id="GO:0005524">
    <property type="term" value="F:ATP binding"/>
    <property type="evidence" value="ECO:0007669"/>
    <property type="project" value="UniProtKB-UniRule"/>
</dbReference>
<dbReference type="SUPFAM" id="SSF56112">
    <property type="entry name" value="Protein kinase-like (PK-like)"/>
    <property type="match status" value="1"/>
</dbReference>
<reference evidence="9 10" key="1">
    <citation type="journal article" date="2023" name="G3 (Bethesda)">
        <title>A chromosome-length genome assembly and annotation of blackberry (Rubus argutus, cv. 'Hillquist').</title>
        <authorList>
            <person name="Bruna T."/>
            <person name="Aryal R."/>
            <person name="Dudchenko O."/>
            <person name="Sargent D.J."/>
            <person name="Mead D."/>
            <person name="Buti M."/>
            <person name="Cavallini A."/>
            <person name="Hytonen T."/>
            <person name="Andres J."/>
            <person name="Pham M."/>
            <person name="Weisz D."/>
            <person name="Mascagni F."/>
            <person name="Usai G."/>
            <person name="Natali L."/>
            <person name="Bassil N."/>
            <person name="Fernandez G.E."/>
            <person name="Lomsadze A."/>
            <person name="Armour M."/>
            <person name="Olukolu B."/>
            <person name="Poorten T."/>
            <person name="Britton C."/>
            <person name="Davik J."/>
            <person name="Ashrafi H."/>
            <person name="Aiden E.L."/>
            <person name="Borodovsky M."/>
            <person name="Worthington M."/>
        </authorList>
    </citation>
    <scope>NUCLEOTIDE SEQUENCE [LARGE SCALE GENOMIC DNA]</scope>
    <source>
        <strain evidence="9">PI 553951</strain>
    </source>
</reference>
<dbReference type="SMART" id="SM00220">
    <property type="entry name" value="S_TKc"/>
    <property type="match status" value="1"/>
</dbReference>
<proteinExistence type="inferred from homology"/>
<keyword evidence="4" id="KW-0418">Kinase</keyword>
<sequence length="270" mass="30240">MHTVVAEKGIREYSKKGIRVGKYELGKTLGEGNFSKVKFATDVQSGQSFAIKILDRKRITDLNITDQIIREIETSKILKHPHIVKLHKVFASNCKTKICMVLEYVTGGELFYKIKQGGRLTETEGRKLFQQLIDGVSYCHKQGIFHRDLKLENILLDSTGNIKICDFGFSALPQHFRSDGLLHTACGTPNYVAPEILANKGYDGAAADIWSCGVILFAILSGYLPFLDRNLAALYQKIYKGKVEIPEWLSPGARALIRRILDPSPATRIN</sequence>
<dbReference type="GO" id="GO:0007165">
    <property type="term" value="P:signal transduction"/>
    <property type="evidence" value="ECO:0007669"/>
    <property type="project" value="TreeGrafter"/>
</dbReference>
<evidence type="ECO:0000256" key="4">
    <source>
        <dbReference type="ARBA" id="ARBA00022777"/>
    </source>
</evidence>
<dbReference type="InterPro" id="IPR008271">
    <property type="entry name" value="Ser/Thr_kinase_AS"/>
</dbReference>
<dbReference type="InterPro" id="IPR000719">
    <property type="entry name" value="Prot_kinase_dom"/>
</dbReference>
<dbReference type="PROSITE" id="PS00108">
    <property type="entry name" value="PROTEIN_KINASE_ST"/>
    <property type="match status" value="1"/>
</dbReference>
<evidence type="ECO:0000259" key="8">
    <source>
        <dbReference type="PROSITE" id="PS50011"/>
    </source>
</evidence>
<protein>
    <recommendedName>
        <fullName evidence="8">Protein kinase domain-containing protein</fullName>
    </recommendedName>
</protein>
<evidence type="ECO:0000256" key="6">
    <source>
        <dbReference type="PROSITE-ProRule" id="PRU10141"/>
    </source>
</evidence>
<keyword evidence="3 6" id="KW-0547">Nucleotide-binding</keyword>
<evidence type="ECO:0000256" key="2">
    <source>
        <dbReference type="ARBA" id="ARBA00022679"/>
    </source>
</evidence>
<evidence type="ECO:0000256" key="3">
    <source>
        <dbReference type="ARBA" id="ARBA00022741"/>
    </source>
</evidence>
<dbReference type="PANTHER" id="PTHR43895">
    <property type="entry name" value="CALCIUM/CALMODULIN-DEPENDENT PROTEIN KINASE KINASE-RELATED"/>
    <property type="match status" value="1"/>
</dbReference>
<evidence type="ECO:0000313" key="9">
    <source>
        <dbReference type="EMBL" id="KAK9949184.1"/>
    </source>
</evidence>
<feature type="binding site" evidence="6">
    <location>
        <position position="52"/>
    </location>
    <ligand>
        <name>ATP</name>
        <dbReference type="ChEBI" id="CHEBI:30616"/>
    </ligand>
</feature>
<evidence type="ECO:0000256" key="1">
    <source>
        <dbReference type="ARBA" id="ARBA00022527"/>
    </source>
</evidence>
<dbReference type="EMBL" id="JBEDUW010000001">
    <property type="protein sequence ID" value="KAK9949184.1"/>
    <property type="molecule type" value="Genomic_DNA"/>
</dbReference>
<name>A0AAW1YKN9_RUBAR</name>
<dbReference type="InterPro" id="IPR017441">
    <property type="entry name" value="Protein_kinase_ATP_BS"/>
</dbReference>
<dbReference type="FunFam" id="1.10.510.10:FF:000279">
    <property type="entry name" value="Non-specific serine/threonine protein kinase"/>
    <property type="match status" value="1"/>
</dbReference>
<dbReference type="FunFam" id="3.30.200.20:FF:000042">
    <property type="entry name" value="Aurora kinase A"/>
    <property type="match status" value="1"/>
</dbReference>
<dbReference type="Proteomes" id="UP001457282">
    <property type="component" value="Unassembled WGS sequence"/>
</dbReference>
<keyword evidence="2" id="KW-0808">Transferase</keyword>
<dbReference type="PIRSF" id="PIRSF000654">
    <property type="entry name" value="Integrin-linked_kinase"/>
    <property type="match status" value="1"/>
</dbReference>